<comment type="caution">
    <text evidence="2">The sequence shown here is derived from an EMBL/GenBank/DDBJ whole genome shotgun (WGS) entry which is preliminary data.</text>
</comment>
<name>A0ABW3MIJ5_9PSEU</name>
<feature type="non-terminal residue" evidence="2">
    <location>
        <position position="29"/>
    </location>
</feature>
<dbReference type="Gene3D" id="3.50.50.60">
    <property type="entry name" value="FAD/NAD(P)-binding domain"/>
    <property type="match status" value="1"/>
</dbReference>
<keyword evidence="2" id="KW-0560">Oxidoreductase</keyword>
<keyword evidence="2" id="KW-0503">Monooxygenase</keyword>
<reference evidence="3" key="1">
    <citation type="journal article" date="2019" name="Int. J. Syst. Evol. Microbiol.">
        <title>The Global Catalogue of Microorganisms (GCM) 10K type strain sequencing project: providing services to taxonomists for standard genome sequencing and annotation.</title>
        <authorList>
            <consortium name="The Broad Institute Genomics Platform"/>
            <consortium name="The Broad Institute Genome Sequencing Center for Infectious Disease"/>
            <person name="Wu L."/>
            <person name="Ma J."/>
        </authorList>
    </citation>
    <scope>NUCLEOTIDE SEQUENCE [LARGE SCALE GENOMIC DNA]</scope>
    <source>
        <strain evidence="3">JCM 31486</strain>
    </source>
</reference>
<dbReference type="Pfam" id="PF01494">
    <property type="entry name" value="FAD_binding_3"/>
    <property type="match status" value="1"/>
</dbReference>
<dbReference type="GO" id="GO:0004497">
    <property type="term" value="F:monooxygenase activity"/>
    <property type="evidence" value="ECO:0007669"/>
    <property type="project" value="UniProtKB-KW"/>
</dbReference>
<evidence type="ECO:0000313" key="2">
    <source>
        <dbReference type="EMBL" id="MFD1050451.1"/>
    </source>
</evidence>
<dbReference type="InterPro" id="IPR036188">
    <property type="entry name" value="FAD/NAD-bd_sf"/>
</dbReference>
<sequence length="29" mass="2954">MVDVLVVGAGPTGLTLALDLARRGVSCRI</sequence>
<feature type="domain" description="FAD-binding" evidence="1">
    <location>
        <begin position="2"/>
        <end position="29"/>
    </location>
</feature>
<protein>
    <submittedName>
        <fullName evidence="2">FAD-dependent monooxygenase</fullName>
    </submittedName>
</protein>
<evidence type="ECO:0000259" key="1">
    <source>
        <dbReference type="Pfam" id="PF01494"/>
    </source>
</evidence>
<organism evidence="2 3">
    <name type="scientific">Kibdelosporangium lantanae</name>
    <dbReference type="NCBI Taxonomy" id="1497396"/>
    <lineage>
        <taxon>Bacteria</taxon>
        <taxon>Bacillati</taxon>
        <taxon>Actinomycetota</taxon>
        <taxon>Actinomycetes</taxon>
        <taxon>Pseudonocardiales</taxon>
        <taxon>Pseudonocardiaceae</taxon>
        <taxon>Kibdelosporangium</taxon>
    </lineage>
</organism>
<dbReference type="Proteomes" id="UP001597045">
    <property type="component" value="Unassembled WGS sequence"/>
</dbReference>
<proteinExistence type="predicted"/>
<dbReference type="SUPFAM" id="SSF51905">
    <property type="entry name" value="FAD/NAD(P)-binding domain"/>
    <property type="match status" value="1"/>
</dbReference>
<evidence type="ECO:0000313" key="3">
    <source>
        <dbReference type="Proteomes" id="UP001597045"/>
    </source>
</evidence>
<dbReference type="EMBL" id="JBHTIS010002849">
    <property type="protein sequence ID" value="MFD1050451.1"/>
    <property type="molecule type" value="Genomic_DNA"/>
</dbReference>
<accession>A0ABW3MIJ5</accession>
<keyword evidence="3" id="KW-1185">Reference proteome</keyword>
<gene>
    <name evidence="2" type="ORF">ACFQ1S_35460</name>
</gene>
<dbReference type="InterPro" id="IPR002938">
    <property type="entry name" value="FAD-bd"/>
</dbReference>